<sequence length="260" mass="28330">MGVHSVPSNPFPRLVVKAVLGSDGGGGGGGGSGYEIVKSLGVSFDLSPRQKAVVECLRAPRAQNFLTVIPIEGLGQHMSALEYRTILKYRLMIPLFPVDEPCPVCRKVCLDSFGEHAVHCKELPGFKYRHDLVRDVLYDVLKRAGISSRKEAPVNFLTDPLEGRGSPLVGLRDNGFVAGQAALKAESSKVAKHEKACLEKQHVFIPFAFDTFGFLAPEGRGEDFLNSTRKTQNFIFSRIGFAIQKGVVAQLVVRLPAILL</sequence>
<dbReference type="PANTHER" id="PTHR48462">
    <property type="entry name" value="PROTEIN, PUTATIVE-RELATED"/>
    <property type="match status" value="1"/>
</dbReference>
<name>A0ABQ5A8W7_9ASTR</name>
<accession>A0ABQ5A8W7</accession>
<dbReference type="Proteomes" id="UP001151760">
    <property type="component" value="Unassembled WGS sequence"/>
</dbReference>
<keyword evidence="2" id="KW-1185">Reference proteome</keyword>
<gene>
    <name evidence="1" type="ORF">Tco_0820249</name>
</gene>
<dbReference type="PANTHER" id="PTHR48462:SF1">
    <property type="entry name" value="PROTEIN, PUTATIVE-RELATED"/>
    <property type="match status" value="1"/>
</dbReference>
<organism evidence="1 2">
    <name type="scientific">Tanacetum coccineum</name>
    <dbReference type="NCBI Taxonomy" id="301880"/>
    <lineage>
        <taxon>Eukaryota</taxon>
        <taxon>Viridiplantae</taxon>
        <taxon>Streptophyta</taxon>
        <taxon>Embryophyta</taxon>
        <taxon>Tracheophyta</taxon>
        <taxon>Spermatophyta</taxon>
        <taxon>Magnoliopsida</taxon>
        <taxon>eudicotyledons</taxon>
        <taxon>Gunneridae</taxon>
        <taxon>Pentapetalae</taxon>
        <taxon>asterids</taxon>
        <taxon>campanulids</taxon>
        <taxon>Asterales</taxon>
        <taxon>Asteraceae</taxon>
        <taxon>Asteroideae</taxon>
        <taxon>Anthemideae</taxon>
        <taxon>Anthemidinae</taxon>
        <taxon>Tanacetum</taxon>
    </lineage>
</organism>
<dbReference type="EMBL" id="BQNB010012091">
    <property type="protein sequence ID" value="GJS99079.1"/>
    <property type="molecule type" value="Genomic_DNA"/>
</dbReference>
<protein>
    <recommendedName>
        <fullName evidence="3">Auxilin-like protein</fullName>
    </recommendedName>
</protein>
<comment type="caution">
    <text evidence="1">The sequence shown here is derived from an EMBL/GenBank/DDBJ whole genome shotgun (WGS) entry which is preliminary data.</text>
</comment>
<evidence type="ECO:0008006" key="3">
    <source>
        <dbReference type="Google" id="ProtNLM"/>
    </source>
</evidence>
<proteinExistence type="predicted"/>
<evidence type="ECO:0000313" key="2">
    <source>
        <dbReference type="Proteomes" id="UP001151760"/>
    </source>
</evidence>
<evidence type="ECO:0000313" key="1">
    <source>
        <dbReference type="EMBL" id="GJS99079.1"/>
    </source>
</evidence>
<reference evidence="1" key="2">
    <citation type="submission" date="2022-01" db="EMBL/GenBank/DDBJ databases">
        <authorList>
            <person name="Yamashiro T."/>
            <person name="Shiraishi A."/>
            <person name="Satake H."/>
            <person name="Nakayama K."/>
        </authorList>
    </citation>
    <scope>NUCLEOTIDE SEQUENCE</scope>
</reference>
<reference evidence="1" key="1">
    <citation type="journal article" date="2022" name="Int. J. Mol. Sci.">
        <title>Draft Genome of Tanacetum Coccineum: Genomic Comparison of Closely Related Tanacetum-Family Plants.</title>
        <authorList>
            <person name="Yamashiro T."/>
            <person name="Shiraishi A."/>
            <person name="Nakayama K."/>
            <person name="Satake H."/>
        </authorList>
    </citation>
    <scope>NUCLEOTIDE SEQUENCE</scope>
</reference>